<proteinExistence type="predicted"/>
<sequence length="118" mass="12762">MQAFVAFVSIGYAAIAMWLGSMKLTRWQRRSVLVTYTAAGTVEATFLLQAFGLVSIHVAYHLTLALTAIFFVAFNVTNALLVLESEEPDAAAESAESVPRIIEATPTRIVTSHLAPCC</sequence>
<accession>G5A3U0</accession>
<dbReference type="OMA" id="MKLTRWQ"/>
<evidence type="ECO:0000313" key="3">
    <source>
        <dbReference type="Proteomes" id="UP000002640"/>
    </source>
</evidence>
<dbReference type="GeneID" id="20644173"/>
<organism evidence="2 3">
    <name type="scientific">Phytophthora sojae (strain P6497)</name>
    <name type="common">Soybean stem and root rot agent</name>
    <name type="synonym">Phytophthora megasperma f. sp. glycines</name>
    <dbReference type="NCBI Taxonomy" id="1094619"/>
    <lineage>
        <taxon>Eukaryota</taxon>
        <taxon>Sar</taxon>
        <taxon>Stramenopiles</taxon>
        <taxon>Oomycota</taxon>
        <taxon>Peronosporomycetes</taxon>
        <taxon>Peronosporales</taxon>
        <taxon>Peronosporaceae</taxon>
        <taxon>Phytophthora</taxon>
    </lineage>
</organism>
<keyword evidence="3" id="KW-1185">Reference proteome</keyword>
<dbReference type="InParanoid" id="G5A3U0"/>
<reference evidence="2 3" key="1">
    <citation type="journal article" date="2006" name="Science">
        <title>Phytophthora genome sequences uncover evolutionary origins and mechanisms of pathogenesis.</title>
        <authorList>
            <person name="Tyler B.M."/>
            <person name="Tripathy S."/>
            <person name="Zhang X."/>
            <person name="Dehal P."/>
            <person name="Jiang R.H."/>
            <person name="Aerts A."/>
            <person name="Arredondo F.D."/>
            <person name="Baxter L."/>
            <person name="Bensasson D."/>
            <person name="Beynon J.L."/>
            <person name="Chapman J."/>
            <person name="Damasceno C.M."/>
            <person name="Dorrance A.E."/>
            <person name="Dou D."/>
            <person name="Dickerman A.W."/>
            <person name="Dubchak I.L."/>
            <person name="Garbelotto M."/>
            <person name="Gijzen M."/>
            <person name="Gordon S.G."/>
            <person name="Govers F."/>
            <person name="Grunwald N.J."/>
            <person name="Huang W."/>
            <person name="Ivors K.L."/>
            <person name="Jones R.W."/>
            <person name="Kamoun S."/>
            <person name="Krampis K."/>
            <person name="Lamour K.H."/>
            <person name="Lee M.K."/>
            <person name="McDonald W.H."/>
            <person name="Medina M."/>
            <person name="Meijer H.J."/>
            <person name="Nordberg E.K."/>
            <person name="Maclean D.J."/>
            <person name="Ospina-Giraldo M.D."/>
            <person name="Morris P.F."/>
            <person name="Phuntumart V."/>
            <person name="Putnam N.H."/>
            <person name="Rash S."/>
            <person name="Rose J.K."/>
            <person name="Sakihama Y."/>
            <person name="Salamov A.A."/>
            <person name="Savidor A."/>
            <person name="Scheuring C.F."/>
            <person name="Smith B.M."/>
            <person name="Sobral B.W."/>
            <person name="Terry A."/>
            <person name="Torto-Alalibo T.A."/>
            <person name="Win J."/>
            <person name="Xu Z."/>
            <person name="Zhang H."/>
            <person name="Grigoriev I.V."/>
            <person name="Rokhsar D.S."/>
            <person name="Boore J.L."/>
        </authorList>
    </citation>
    <scope>NUCLEOTIDE SEQUENCE [LARGE SCALE GENOMIC DNA]</scope>
    <source>
        <strain evidence="2 3">P6497</strain>
    </source>
</reference>
<dbReference type="RefSeq" id="XP_009534301.1">
    <property type="nucleotide sequence ID" value="XM_009536006.1"/>
</dbReference>
<dbReference type="AlphaFoldDB" id="G5A3U0"/>
<protein>
    <submittedName>
        <fullName evidence="2">Uncharacterized protein</fullName>
    </submittedName>
</protein>
<dbReference type="KEGG" id="psoj:PHYSODRAFT_318189"/>
<dbReference type="EMBL" id="JH159159">
    <property type="protein sequence ID" value="EGZ09440.1"/>
    <property type="molecule type" value="Genomic_DNA"/>
</dbReference>
<keyword evidence="1" id="KW-0812">Transmembrane</keyword>
<evidence type="ECO:0000256" key="1">
    <source>
        <dbReference type="SAM" id="Phobius"/>
    </source>
</evidence>
<gene>
    <name evidence="2" type="ORF">PHYSODRAFT_318189</name>
</gene>
<feature type="transmembrane region" description="Helical" evidence="1">
    <location>
        <begin position="6"/>
        <end position="25"/>
    </location>
</feature>
<feature type="transmembrane region" description="Helical" evidence="1">
    <location>
        <begin position="32"/>
        <end position="52"/>
    </location>
</feature>
<name>G5A3U0_PHYSP</name>
<dbReference type="Proteomes" id="UP000002640">
    <property type="component" value="Unassembled WGS sequence"/>
</dbReference>
<feature type="transmembrane region" description="Helical" evidence="1">
    <location>
        <begin position="58"/>
        <end position="83"/>
    </location>
</feature>
<evidence type="ECO:0000313" key="2">
    <source>
        <dbReference type="EMBL" id="EGZ09440.1"/>
    </source>
</evidence>
<keyword evidence="1" id="KW-1133">Transmembrane helix</keyword>
<keyword evidence="1" id="KW-0472">Membrane</keyword>